<dbReference type="EMBL" id="CP017886">
    <property type="protein sequence ID" value="APC14549.1"/>
    <property type="molecule type" value="Genomic_DNA"/>
</dbReference>
<dbReference type="AlphaFoldDB" id="A0A1J0EEL8"/>
<proteinExistence type="predicted"/>
<name>A0A1J0EEL8_9PSED</name>
<dbReference type="RefSeq" id="WP_071550549.1">
    <property type="nucleotide sequence ID" value="NZ_CP017886.1"/>
</dbReference>
<dbReference type="Proteomes" id="UP000182567">
    <property type="component" value="Chromosome"/>
</dbReference>
<gene>
    <name evidence="1" type="ORF">BLL42_01915</name>
</gene>
<accession>A0A1J0EEL8</accession>
<evidence type="ECO:0000313" key="1">
    <source>
        <dbReference type="EMBL" id="APC14549.1"/>
    </source>
</evidence>
<reference evidence="2" key="1">
    <citation type="submission" date="2016-10" db="EMBL/GenBank/DDBJ databases">
        <title>Pseudomonas frederiksbergensis ERGS4:02 complete genome.</title>
        <authorList>
            <person name="Kumar R."/>
            <person name="Acharya V."/>
            <person name="Singh D."/>
        </authorList>
    </citation>
    <scope>NUCLEOTIDE SEQUENCE [LARGE SCALE GENOMIC DNA]</scope>
    <source>
        <strain evidence="2">ERGS4:02</strain>
    </source>
</reference>
<organism evidence="1 2">
    <name type="scientific">Pseudomonas frederiksbergensis</name>
    <dbReference type="NCBI Taxonomy" id="104087"/>
    <lineage>
        <taxon>Bacteria</taxon>
        <taxon>Pseudomonadati</taxon>
        <taxon>Pseudomonadota</taxon>
        <taxon>Gammaproteobacteria</taxon>
        <taxon>Pseudomonadales</taxon>
        <taxon>Pseudomonadaceae</taxon>
        <taxon>Pseudomonas</taxon>
    </lineage>
</organism>
<dbReference type="GeneID" id="46906960"/>
<sequence length="121" mass="12982">MNQTDFGRLGAVSKGSQILYEKGDGSPTADYLSAIALSGVDVQYVLTGVRSSVALTSEERLLIERFRESEQELRDAALRVLLGGLTSGTTSHTFKEVGQYIQGSVNQTGLTLNVGGSKRKK</sequence>
<dbReference type="OrthoDB" id="7011085at2"/>
<evidence type="ECO:0008006" key="3">
    <source>
        <dbReference type="Google" id="ProtNLM"/>
    </source>
</evidence>
<evidence type="ECO:0000313" key="2">
    <source>
        <dbReference type="Proteomes" id="UP000182567"/>
    </source>
</evidence>
<protein>
    <recommendedName>
        <fullName evidence="3">Transcriptional regulator</fullName>
    </recommendedName>
</protein>